<protein>
    <submittedName>
        <fullName evidence="6">Serine/threonine-protein kinase</fullName>
    </submittedName>
</protein>
<dbReference type="Gene3D" id="1.10.510.10">
    <property type="entry name" value="Transferase(Phosphotransferase) domain 1"/>
    <property type="match status" value="1"/>
</dbReference>
<dbReference type="EMBL" id="NXAO01000011">
    <property type="protein sequence ID" value="PHO16349.1"/>
    <property type="molecule type" value="Genomic_DNA"/>
</dbReference>
<dbReference type="GO" id="GO:0042594">
    <property type="term" value="P:response to starvation"/>
    <property type="evidence" value="ECO:0007669"/>
    <property type="project" value="TreeGrafter"/>
</dbReference>
<dbReference type="GO" id="GO:0005524">
    <property type="term" value="F:ATP binding"/>
    <property type="evidence" value="ECO:0007669"/>
    <property type="project" value="UniProtKB-KW"/>
</dbReference>
<reference evidence="7" key="2">
    <citation type="submission" date="2017-09" db="EMBL/GenBank/DDBJ databases">
        <authorList>
            <person name="Perez-Cataluna A."/>
            <person name="Figueras M.J."/>
            <person name="Salas-Masso N."/>
        </authorList>
    </citation>
    <scope>NUCLEOTIDE SEQUENCE</scope>
    <source>
        <strain evidence="7">CECT 7727</strain>
    </source>
</reference>
<reference evidence="6 9" key="3">
    <citation type="submission" date="2018-08" db="EMBL/GenBank/DDBJ databases">
        <title>Complete genome of the Arcobacter marinus type strain JCM 15502.</title>
        <authorList>
            <person name="Miller W.G."/>
            <person name="Yee E."/>
            <person name="Huynh S."/>
            <person name="Parker C.T."/>
        </authorList>
    </citation>
    <scope>NUCLEOTIDE SEQUENCE [LARGE SCALE GENOMIC DNA]</scope>
    <source>
        <strain evidence="6 9">JCM 15502</strain>
    </source>
</reference>
<dbReference type="GO" id="GO:0004674">
    <property type="term" value="F:protein serine/threonine kinase activity"/>
    <property type="evidence" value="ECO:0007669"/>
    <property type="project" value="InterPro"/>
</dbReference>
<evidence type="ECO:0000256" key="1">
    <source>
        <dbReference type="ARBA" id="ARBA00022679"/>
    </source>
</evidence>
<evidence type="ECO:0000256" key="4">
    <source>
        <dbReference type="ARBA" id="ARBA00022840"/>
    </source>
</evidence>
<dbReference type="Pfam" id="PF00069">
    <property type="entry name" value="Pkinase"/>
    <property type="match status" value="1"/>
</dbReference>
<dbReference type="KEGG" id="amar:AMRN_1404"/>
<dbReference type="GO" id="GO:0005829">
    <property type="term" value="C:cytosol"/>
    <property type="evidence" value="ECO:0007669"/>
    <property type="project" value="TreeGrafter"/>
</dbReference>
<dbReference type="Proteomes" id="UP000224740">
    <property type="component" value="Unassembled WGS sequence"/>
</dbReference>
<evidence type="ECO:0000256" key="3">
    <source>
        <dbReference type="ARBA" id="ARBA00022777"/>
    </source>
</evidence>
<reference evidence="8" key="1">
    <citation type="submission" date="2017-09" db="EMBL/GenBank/DDBJ databases">
        <title>Arcobacter canalis sp. nov., a new species isolated from a water canal contaminated with urban sewage.</title>
        <authorList>
            <person name="Perez-Cataluna A."/>
            <person name="Salas-Masso N."/>
            <person name="Figueras M.J."/>
        </authorList>
    </citation>
    <scope>NUCLEOTIDE SEQUENCE [LARGE SCALE GENOMIC DNA]</scope>
    <source>
        <strain evidence="8">CECT 7727</strain>
    </source>
</reference>
<dbReference type="AlphaFoldDB" id="A0A347TKL2"/>
<dbReference type="EMBL" id="CP032101">
    <property type="protein sequence ID" value="AXX87140.1"/>
    <property type="molecule type" value="Genomic_DNA"/>
</dbReference>
<dbReference type="InterPro" id="IPR000719">
    <property type="entry name" value="Prot_kinase_dom"/>
</dbReference>
<organism evidence="6 9">
    <name type="scientific">Malaciobacter marinus</name>
    <dbReference type="NCBI Taxonomy" id="505249"/>
    <lineage>
        <taxon>Bacteria</taxon>
        <taxon>Pseudomonadati</taxon>
        <taxon>Campylobacterota</taxon>
        <taxon>Epsilonproteobacteria</taxon>
        <taxon>Campylobacterales</taxon>
        <taxon>Arcobacteraceae</taxon>
        <taxon>Malaciobacter</taxon>
    </lineage>
</organism>
<evidence type="ECO:0000313" key="7">
    <source>
        <dbReference type="EMBL" id="PHO16349.1"/>
    </source>
</evidence>
<keyword evidence="3 6" id="KW-0418">Kinase</keyword>
<name>A0A347TKL2_9BACT</name>
<dbReference type="GO" id="GO:0034045">
    <property type="term" value="C:phagophore assembly site membrane"/>
    <property type="evidence" value="ECO:0007669"/>
    <property type="project" value="TreeGrafter"/>
</dbReference>
<dbReference type="Proteomes" id="UP000264693">
    <property type="component" value="Chromosome"/>
</dbReference>
<gene>
    <name evidence="6" type="ORF">AMRN_1404</name>
    <name evidence="7" type="ORF">CPH92_02470</name>
</gene>
<dbReference type="PROSITE" id="PS50011">
    <property type="entry name" value="PROTEIN_KINASE_DOM"/>
    <property type="match status" value="1"/>
</dbReference>
<evidence type="ECO:0000256" key="2">
    <source>
        <dbReference type="ARBA" id="ARBA00022741"/>
    </source>
</evidence>
<evidence type="ECO:0000313" key="9">
    <source>
        <dbReference type="Proteomes" id="UP000264693"/>
    </source>
</evidence>
<evidence type="ECO:0000313" key="8">
    <source>
        <dbReference type="Proteomes" id="UP000224740"/>
    </source>
</evidence>
<dbReference type="GO" id="GO:0005776">
    <property type="term" value="C:autophagosome"/>
    <property type="evidence" value="ECO:0007669"/>
    <property type="project" value="TreeGrafter"/>
</dbReference>
<dbReference type="PANTHER" id="PTHR24348">
    <property type="entry name" value="SERINE/THREONINE-PROTEIN KINASE UNC-51-RELATED"/>
    <property type="match status" value="1"/>
</dbReference>
<evidence type="ECO:0000313" key="6">
    <source>
        <dbReference type="EMBL" id="AXX87140.1"/>
    </source>
</evidence>
<keyword evidence="4" id="KW-0067">ATP-binding</keyword>
<keyword evidence="2" id="KW-0547">Nucleotide-binding</keyword>
<dbReference type="Gene3D" id="3.30.200.20">
    <property type="entry name" value="Phosphorylase Kinase, domain 1"/>
    <property type="match status" value="1"/>
</dbReference>
<keyword evidence="8" id="KW-1185">Reference proteome</keyword>
<keyword evidence="1" id="KW-0808">Transferase</keyword>
<dbReference type="InterPro" id="IPR045269">
    <property type="entry name" value="Atg1-like"/>
</dbReference>
<sequence>MMNDLLKNIKKTSKKQDSQIKNIFNKRYVIKDKIAQGGLCDVFLVEDIYDFHFNTNSNIVIKLPNATTIKNKDISSLLFSEYKFLRELNHPNIVKVYDFGIDKKTKIPYLILEYIEGKLLNDISIFNMNKSLKIDIFKTLLNTVKYIHSKNIIHADINPSNIIIDNNNKIILIDFGISLSCNNNSIHLDYNKVKAYNPKYSAPEIINGGIPTEKSDIYSTAAIVFELFTLKTPVIRNNKIILDNSHTIPFYLKKWLNRNLSADSSIRTINFNQYYNFFTNFLHFN</sequence>
<feature type="domain" description="Protein kinase" evidence="5">
    <location>
        <begin position="28"/>
        <end position="285"/>
    </location>
</feature>
<dbReference type="InterPro" id="IPR011009">
    <property type="entry name" value="Kinase-like_dom_sf"/>
</dbReference>
<proteinExistence type="predicted"/>
<dbReference type="RefSeq" id="WP_099310206.1">
    <property type="nucleotide sequence ID" value="NZ_CP032101.1"/>
</dbReference>
<dbReference type="SUPFAM" id="SSF56112">
    <property type="entry name" value="Protein kinase-like (PK-like)"/>
    <property type="match status" value="1"/>
</dbReference>
<dbReference type="PANTHER" id="PTHR24348:SF22">
    <property type="entry name" value="NON-SPECIFIC SERINE_THREONINE PROTEIN KINASE"/>
    <property type="match status" value="1"/>
</dbReference>
<accession>A0A347TKL2</accession>
<evidence type="ECO:0000259" key="5">
    <source>
        <dbReference type="PROSITE" id="PS50011"/>
    </source>
</evidence>